<organism evidence="1 2">
    <name type="scientific">Sporosarcina jeotgali</name>
    <dbReference type="NCBI Taxonomy" id="3020056"/>
    <lineage>
        <taxon>Bacteria</taxon>
        <taxon>Bacillati</taxon>
        <taxon>Bacillota</taxon>
        <taxon>Bacilli</taxon>
        <taxon>Bacillales</taxon>
        <taxon>Caryophanaceae</taxon>
        <taxon>Sporosarcina</taxon>
    </lineage>
</organism>
<dbReference type="Proteomes" id="UP001303532">
    <property type="component" value="Chromosome"/>
</dbReference>
<gene>
    <name evidence="1" type="ORF">PGH26_03535</name>
</gene>
<evidence type="ECO:0000313" key="2">
    <source>
        <dbReference type="Proteomes" id="UP001303532"/>
    </source>
</evidence>
<keyword evidence="2" id="KW-1185">Reference proteome</keyword>
<dbReference type="RefSeq" id="WP_323692650.1">
    <property type="nucleotide sequence ID" value="NZ_CP116341.1"/>
</dbReference>
<evidence type="ECO:0000313" key="1">
    <source>
        <dbReference type="EMBL" id="WOV85013.1"/>
    </source>
</evidence>
<protein>
    <recommendedName>
        <fullName evidence="3">Initiator Rep protein domain-containing protein</fullName>
    </recommendedName>
</protein>
<reference evidence="1 2" key="1">
    <citation type="submission" date="2023-01" db="EMBL/GenBank/DDBJ databases">
        <title>Sporosarcina sp. nov., isolated from Korean tranditional fermented seafood 'Jeotgal'.</title>
        <authorList>
            <person name="Yang A.-I."/>
        </authorList>
    </citation>
    <scope>NUCLEOTIDE SEQUENCE [LARGE SCALE GENOMIC DNA]</scope>
    <source>
        <strain evidence="1 2">B2O-1</strain>
    </source>
</reference>
<sequence>MKTNEEKKDFIKEFSVINKNKFSLQQTKSLYLGLIYELILDKEVFQKNIELNYFISEVFDIEYSEYLFKARPYLASRLLKDLINKYEDLNISYSVKRISTYLDRMEFVQRKDTDPKNKSNKLEDDVIGWVSSISKNKEGR</sequence>
<proteinExistence type="predicted"/>
<name>A0ABZ0KXW7_9BACL</name>
<dbReference type="EMBL" id="CP116341">
    <property type="protein sequence ID" value="WOV85013.1"/>
    <property type="molecule type" value="Genomic_DNA"/>
</dbReference>
<accession>A0ABZ0KXW7</accession>
<evidence type="ECO:0008006" key="3">
    <source>
        <dbReference type="Google" id="ProtNLM"/>
    </source>
</evidence>